<evidence type="ECO:0000259" key="5">
    <source>
        <dbReference type="PROSITE" id="PS50110"/>
    </source>
</evidence>
<dbReference type="RefSeq" id="WP_058353107.1">
    <property type="nucleotide sequence ID" value="NZ_CABMMD010000164.1"/>
</dbReference>
<feature type="domain" description="Response regulatory" evidence="5">
    <location>
        <begin position="3"/>
        <end position="117"/>
    </location>
</feature>
<dbReference type="InterPro" id="IPR050595">
    <property type="entry name" value="Bact_response_regulator"/>
</dbReference>
<dbReference type="Gene3D" id="3.40.50.2300">
    <property type="match status" value="1"/>
</dbReference>
<dbReference type="PANTHER" id="PTHR44591">
    <property type="entry name" value="STRESS RESPONSE REGULATOR PROTEIN 1"/>
    <property type="match status" value="1"/>
</dbReference>
<evidence type="ECO:0000313" key="6">
    <source>
        <dbReference type="EMBL" id="KSV58672.1"/>
    </source>
</evidence>
<keyword evidence="2 4" id="KW-0597">Phosphoprotein</keyword>
<dbReference type="InterPro" id="IPR011006">
    <property type="entry name" value="CheY-like_superfamily"/>
</dbReference>
<feature type="modified residue" description="4-aspartylphosphate" evidence="4">
    <location>
        <position position="51"/>
    </location>
</feature>
<dbReference type="GO" id="GO:0000160">
    <property type="term" value="P:phosphorelay signal transduction system"/>
    <property type="evidence" value="ECO:0007669"/>
    <property type="project" value="InterPro"/>
</dbReference>
<gene>
    <name evidence="6" type="ORF">ASU35_02395</name>
</gene>
<dbReference type="EMBL" id="LNAM01000164">
    <property type="protein sequence ID" value="KSV58672.1"/>
    <property type="molecule type" value="Genomic_DNA"/>
</dbReference>
<evidence type="ECO:0000256" key="2">
    <source>
        <dbReference type="ARBA" id="ARBA00022553"/>
    </source>
</evidence>
<evidence type="ECO:0000256" key="3">
    <source>
        <dbReference type="ARBA" id="ARBA00024867"/>
    </source>
</evidence>
<evidence type="ECO:0000256" key="1">
    <source>
        <dbReference type="ARBA" id="ARBA00018672"/>
    </source>
</evidence>
<reference evidence="6 7" key="1">
    <citation type="submission" date="2015-11" db="EMBL/GenBank/DDBJ databases">
        <title>Butyribacter intestini gen. nov., sp. nov., a butyric acid-producing bacterium of the family Lachnospiraceae isolated from the human faeces.</title>
        <authorList>
            <person name="Zou Y."/>
            <person name="Xue W."/>
            <person name="Luo G."/>
            <person name="Lv M."/>
        </authorList>
    </citation>
    <scope>NUCLEOTIDE SEQUENCE [LARGE SCALE GENOMIC DNA]</scope>
    <source>
        <strain evidence="6 7">ACET-33324</strain>
    </source>
</reference>
<keyword evidence="7" id="KW-1185">Reference proteome</keyword>
<dbReference type="OrthoDB" id="9790669at2"/>
<dbReference type="InterPro" id="IPR001789">
    <property type="entry name" value="Sig_transdc_resp-reg_receiver"/>
</dbReference>
<accession>A0A0V8QDM9</accession>
<dbReference type="PROSITE" id="PS50110">
    <property type="entry name" value="RESPONSE_REGULATORY"/>
    <property type="match status" value="1"/>
</dbReference>
<comment type="caution">
    <text evidence="6">The sequence shown here is derived from an EMBL/GenBank/DDBJ whole genome shotgun (WGS) entry which is preliminary data.</text>
</comment>
<dbReference type="PANTHER" id="PTHR44591:SF3">
    <property type="entry name" value="RESPONSE REGULATORY DOMAIN-CONTAINING PROTEIN"/>
    <property type="match status" value="1"/>
</dbReference>
<comment type="function">
    <text evidence="3">May play the central regulatory role in sporulation. It may be an element of the effector pathway responsible for the activation of sporulation genes in response to nutritional stress. Spo0A may act in concert with spo0H (a sigma factor) to control the expression of some genes that are critical to the sporulation process.</text>
</comment>
<proteinExistence type="predicted"/>
<dbReference type="Pfam" id="PF00072">
    <property type="entry name" value="Response_reg"/>
    <property type="match status" value="1"/>
</dbReference>
<sequence length="121" mass="13763">MKNILSVDDSFSTLTLVRETLRDEYKVFVVTSGEDALAFLEKQCPDLILLDFYMMGLDGLETLEKMNELPDFDIPVIMLTSISTKPLEDSCRELGAVAFLPKPFDPEDLKKTIREVFEGKH</sequence>
<evidence type="ECO:0000313" key="7">
    <source>
        <dbReference type="Proteomes" id="UP000054874"/>
    </source>
</evidence>
<name>A0A0V8QDM9_9FIRM</name>
<dbReference type="SMART" id="SM00448">
    <property type="entry name" value="REC"/>
    <property type="match status" value="1"/>
</dbReference>
<protein>
    <recommendedName>
        <fullName evidence="1">Stage 0 sporulation protein A homolog</fullName>
    </recommendedName>
</protein>
<organism evidence="6 7">
    <name type="scientific">Acetivibrio ethanolgignens</name>
    <dbReference type="NCBI Taxonomy" id="290052"/>
    <lineage>
        <taxon>Bacteria</taxon>
        <taxon>Bacillati</taxon>
        <taxon>Bacillota</taxon>
        <taxon>Clostridia</taxon>
        <taxon>Eubacteriales</taxon>
        <taxon>Oscillospiraceae</taxon>
        <taxon>Acetivibrio</taxon>
    </lineage>
</organism>
<evidence type="ECO:0000256" key="4">
    <source>
        <dbReference type="PROSITE-ProRule" id="PRU00169"/>
    </source>
</evidence>
<dbReference type="AlphaFoldDB" id="A0A0V8QDM9"/>
<dbReference type="Proteomes" id="UP000054874">
    <property type="component" value="Unassembled WGS sequence"/>
</dbReference>
<dbReference type="SUPFAM" id="SSF52172">
    <property type="entry name" value="CheY-like"/>
    <property type="match status" value="1"/>
</dbReference>
<dbReference type="STRING" id="290052.ASU35_02395"/>